<dbReference type="SMART" id="SM00490">
    <property type="entry name" value="HELICc"/>
    <property type="match status" value="1"/>
</dbReference>
<name>A0ABX9KDY9_9FUSO</name>
<evidence type="ECO:0000256" key="6">
    <source>
        <dbReference type="ARBA" id="ARBA00022763"/>
    </source>
</evidence>
<dbReference type="Gene3D" id="1.10.10.10">
    <property type="entry name" value="Winged helix-like DNA-binding domain superfamily/Winged helix DNA-binding domain"/>
    <property type="match status" value="1"/>
</dbReference>
<keyword evidence="9" id="KW-0862">Zinc</keyword>
<dbReference type="InterPro" id="IPR032284">
    <property type="entry name" value="RecQ_Zn-bd"/>
</dbReference>
<dbReference type="InterPro" id="IPR018982">
    <property type="entry name" value="RQC_domain"/>
</dbReference>
<dbReference type="InterPro" id="IPR010997">
    <property type="entry name" value="HRDC-like_sf"/>
</dbReference>
<gene>
    <name evidence="20" type="primary">recQ</name>
    <name evidence="20" type="ORF">DYH56_13360</name>
</gene>
<dbReference type="InterPro" id="IPR001650">
    <property type="entry name" value="Helicase_C-like"/>
</dbReference>
<evidence type="ECO:0000259" key="18">
    <source>
        <dbReference type="PROSITE" id="PS51192"/>
    </source>
</evidence>
<evidence type="ECO:0000256" key="13">
    <source>
        <dbReference type="ARBA" id="ARBA00023204"/>
    </source>
</evidence>
<evidence type="ECO:0000256" key="12">
    <source>
        <dbReference type="ARBA" id="ARBA00023172"/>
    </source>
</evidence>
<evidence type="ECO:0000256" key="2">
    <source>
        <dbReference type="ARBA" id="ARBA00001947"/>
    </source>
</evidence>
<dbReference type="GO" id="GO:0016787">
    <property type="term" value="F:hydrolase activity"/>
    <property type="evidence" value="ECO:0007669"/>
    <property type="project" value="UniProtKB-KW"/>
</dbReference>
<dbReference type="Pfam" id="PF00271">
    <property type="entry name" value="Helicase_C"/>
    <property type="match status" value="1"/>
</dbReference>
<protein>
    <recommendedName>
        <fullName evidence="16">DNA helicase RecQ</fullName>
        <ecNumber evidence="16">5.6.2.4</ecNumber>
    </recommendedName>
</protein>
<keyword evidence="10" id="KW-0067">ATP-binding</keyword>
<comment type="caution">
    <text evidence="20">The sequence shown here is derived from an EMBL/GenBank/DDBJ whole genome shotgun (WGS) entry which is preliminary data.</text>
</comment>
<evidence type="ECO:0000256" key="10">
    <source>
        <dbReference type="ARBA" id="ARBA00022840"/>
    </source>
</evidence>
<dbReference type="CDD" id="cd17920">
    <property type="entry name" value="DEXHc_RecQ"/>
    <property type="match status" value="1"/>
</dbReference>
<keyword evidence="14" id="KW-0413">Isomerase</keyword>
<proteinExistence type="inferred from homology"/>
<evidence type="ECO:0000256" key="3">
    <source>
        <dbReference type="ARBA" id="ARBA00005446"/>
    </source>
</evidence>
<dbReference type="SUPFAM" id="SSF47819">
    <property type="entry name" value="HRDC-like"/>
    <property type="match status" value="1"/>
</dbReference>
<dbReference type="NCBIfam" id="TIGR00614">
    <property type="entry name" value="recQ_fam"/>
    <property type="match status" value="1"/>
</dbReference>
<dbReference type="Gene3D" id="3.40.50.300">
    <property type="entry name" value="P-loop containing nucleotide triphosphate hydrolases"/>
    <property type="match status" value="2"/>
</dbReference>
<sequence>MNKAYEILKKYFGYSSFKEGQEPIIKSILDGHDTLGIMPTGGGKSICYQIPALIFEGITLVVSPLISLMQDQVDALNTLGVSSVYINSTLTPKEMHTIYMEISNGDHKIIYVTPERFENSEFIDRIRMEKISQIAIDEAHCISQWGHDFRRSYLNVPDFIKQLPSSPIITAFTATATPKVREDIIKNLRFKPNVFISGFDRKNLKFTTVKGVNSLSYIKKYLKEHSDEGGIIYASTRKEVDSIYSELADRGYRVGKYHAGMSDNERQQNQDDFINDKLTLMVATNAFGMGIDKSNVRFVIHSNLPKDLESYYQEAGRAGRDGLDAHCILIFNPKDIQTQTFFINNNQFESSEEIMNIKREKLGSMVNYCHTSKCVRSYILEYFGDDRIENCDNCSNCLDDGEVEDITIEVQKILSCVYRTEQRFGINMIVGVLGGSKNKSILNWNLDKASTYGLLSDYSQKDIRALVDLLVGDEYLEVTKTEFPTLRLTKKAFEFIKSKENFTRKVTKIQRKTTYEWEGSFDLLRKLRADIARTEGKPPYTIFSDKTIQEMARYLPTDYEGLLDISGVGEKKYEKYGIKFLEVIKEIKGDTSPIEVKEVLKKEAKPKKASTKDSTHRISYQLFLEGKNVGEIAAERKSKFDTILSHLFKCMDEGLEVDLSRIVDSEKKKTILAAIEKVGGTLLRPIKDELPKDIEYYEIKAVLQELKVNQV</sequence>
<dbReference type="InterPro" id="IPR011545">
    <property type="entry name" value="DEAD/DEAH_box_helicase_dom"/>
</dbReference>
<dbReference type="Pfam" id="PF16124">
    <property type="entry name" value="RecQ_Zn_bind"/>
    <property type="match status" value="1"/>
</dbReference>
<feature type="domain" description="Helicase C-terminal" evidence="19">
    <location>
        <begin position="217"/>
        <end position="363"/>
    </location>
</feature>
<dbReference type="InterPro" id="IPR029491">
    <property type="entry name" value="Helicase_HTH"/>
</dbReference>
<keyword evidence="11" id="KW-0238">DNA-binding</keyword>
<comment type="cofactor">
    <cofactor evidence="2">
        <name>Zn(2+)</name>
        <dbReference type="ChEBI" id="CHEBI:29105"/>
    </cofactor>
</comment>
<feature type="domain" description="HRDC" evidence="17">
    <location>
        <begin position="514"/>
        <end position="594"/>
    </location>
</feature>
<dbReference type="SUPFAM" id="SSF52540">
    <property type="entry name" value="P-loop containing nucleoside triphosphate hydrolases"/>
    <property type="match status" value="1"/>
</dbReference>
<dbReference type="EC" id="5.6.2.4" evidence="16"/>
<evidence type="ECO:0000256" key="1">
    <source>
        <dbReference type="ARBA" id="ARBA00001946"/>
    </source>
</evidence>
<dbReference type="Proteomes" id="UP000263486">
    <property type="component" value="Unassembled WGS sequence"/>
</dbReference>
<keyword evidence="4" id="KW-0479">Metal-binding</keyword>
<evidence type="ECO:0000256" key="16">
    <source>
        <dbReference type="NCBIfam" id="TIGR01389"/>
    </source>
</evidence>
<dbReference type="InterPro" id="IPR044876">
    <property type="entry name" value="HRDC_dom_sf"/>
</dbReference>
<dbReference type="InterPro" id="IPR027417">
    <property type="entry name" value="P-loop_NTPase"/>
</dbReference>
<dbReference type="Gene3D" id="1.10.150.80">
    <property type="entry name" value="HRDC domain"/>
    <property type="match status" value="1"/>
</dbReference>
<keyword evidence="7 20" id="KW-0378">Hydrolase</keyword>
<dbReference type="PROSITE" id="PS51194">
    <property type="entry name" value="HELICASE_CTER"/>
    <property type="match status" value="1"/>
</dbReference>
<dbReference type="PROSITE" id="PS50967">
    <property type="entry name" value="HRDC"/>
    <property type="match status" value="1"/>
</dbReference>
<keyword evidence="5" id="KW-0547">Nucleotide-binding</keyword>
<dbReference type="PANTHER" id="PTHR13710:SF105">
    <property type="entry name" value="ATP-DEPENDENT DNA HELICASE Q1"/>
    <property type="match status" value="1"/>
</dbReference>
<dbReference type="InterPro" id="IPR014001">
    <property type="entry name" value="Helicase_ATP-bd"/>
</dbReference>
<comment type="similarity">
    <text evidence="3">Belongs to the helicase family. RecQ subfamily.</text>
</comment>
<dbReference type="NCBIfam" id="TIGR01389">
    <property type="entry name" value="recQ"/>
    <property type="match status" value="1"/>
</dbReference>
<keyword evidence="13" id="KW-0234">DNA repair</keyword>
<evidence type="ECO:0000256" key="8">
    <source>
        <dbReference type="ARBA" id="ARBA00022806"/>
    </source>
</evidence>
<evidence type="ECO:0000313" key="21">
    <source>
        <dbReference type="Proteomes" id="UP000263486"/>
    </source>
</evidence>
<evidence type="ECO:0000256" key="4">
    <source>
        <dbReference type="ARBA" id="ARBA00022723"/>
    </source>
</evidence>
<comment type="cofactor">
    <cofactor evidence="1">
        <name>Mg(2+)</name>
        <dbReference type="ChEBI" id="CHEBI:18420"/>
    </cofactor>
</comment>
<keyword evidence="21" id="KW-1185">Reference proteome</keyword>
<evidence type="ECO:0000259" key="17">
    <source>
        <dbReference type="PROSITE" id="PS50967"/>
    </source>
</evidence>
<dbReference type="SUPFAM" id="SSF46785">
    <property type="entry name" value="Winged helix' DNA-binding domain"/>
    <property type="match status" value="1"/>
</dbReference>
<dbReference type="SMART" id="SM00487">
    <property type="entry name" value="DEXDc"/>
    <property type="match status" value="1"/>
</dbReference>
<comment type="catalytic activity">
    <reaction evidence="15">
        <text>Couples ATP hydrolysis with the unwinding of duplex DNA by translocating in the 3'-5' direction.</text>
        <dbReference type="EC" id="5.6.2.4"/>
    </reaction>
</comment>
<dbReference type="Pfam" id="PF00270">
    <property type="entry name" value="DEAD"/>
    <property type="match status" value="1"/>
</dbReference>
<evidence type="ECO:0000256" key="5">
    <source>
        <dbReference type="ARBA" id="ARBA00022741"/>
    </source>
</evidence>
<dbReference type="InterPro" id="IPR002121">
    <property type="entry name" value="HRDC_dom"/>
</dbReference>
<dbReference type="InterPro" id="IPR006293">
    <property type="entry name" value="DNA_helicase_ATP-dep_RecQ_bac"/>
</dbReference>
<dbReference type="Pfam" id="PF14493">
    <property type="entry name" value="HTH_40"/>
    <property type="match status" value="1"/>
</dbReference>
<keyword evidence="8 20" id="KW-0347">Helicase</keyword>
<dbReference type="PANTHER" id="PTHR13710">
    <property type="entry name" value="DNA HELICASE RECQ FAMILY MEMBER"/>
    <property type="match status" value="1"/>
</dbReference>
<dbReference type="GO" id="GO:0003678">
    <property type="term" value="F:DNA helicase activity"/>
    <property type="evidence" value="ECO:0007669"/>
    <property type="project" value="UniProtKB-EC"/>
</dbReference>
<keyword evidence="6" id="KW-0227">DNA damage</keyword>
<dbReference type="EMBL" id="QUAJ01000031">
    <property type="protein sequence ID" value="REI39810.1"/>
    <property type="molecule type" value="Genomic_DNA"/>
</dbReference>
<feature type="domain" description="Helicase ATP-binding" evidence="18">
    <location>
        <begin position="25"/>
        <end position="194"/>
    </location>
</feature>
<evidence type="ECO:0000256" key="14">
    <source>
        <dbReference type="ARBA" id="ARBA00023235"/>
    </source>
</evidence>
<evidence type="ECO:0000313" key="20">
    <source>
        <dbReference type="EMBL" id="REI39810.1"/>
    </source>
</evidence>
<dbReference type="RefSeq" id="WP_114643381.1">
    <property type="nucleotide sequence ID" value="NZ_JAACIO010000031.1"/>
</dbReference>
<dbReference type="SMART" id="SM00956">
    <property type="entry name" value="RQC"/>
    <property type="match status" value="1"/>
</dbReference>
<accession>A0ABX9KDY9</accession>
<dbReference type="InterPro" id="IPR036390">
    <property type="entry name" value="WH_DNA-bd_sf"/>
</dbReference>
<dbReference type="InterPro" id="IPR004589">
    <property type="entry name" value="DNA_helicase_ATP-dep_RecQ"/>
</dbReference>
<dbReference type="SMART" id="SM00341">
    <property type="entry name" value="HRDC"/>
    <property type="match status" value="1"/>
</dbReference>
<dbReference type="Pfam" id="PF09382">
    <property type="entry name" value="RQC"/>
    <property type="match status" value="1"/>
</dbReference>
<dbReference type="Pfam" id="PF00570">
    <property type="entry name" value="HRDC"/>
    <property type="match status" value="1"/>
</dbReference>
<keyword evidence="12" id="KW-0233">DNA recombination</keyword>
<dbReference type="InterPro" id="IPR036388">
    <property type="entry name" value="WH-like_DNA-bd_sf"/>
</dbReference>
<reference evidence="20 21" key="1">
    <citation type="submission" date="2018-08" db="EMBL/GenBank/DDBJ databases">
        <title>Draft genome sequence of Psychrilyobacter sp. strain SD5 isolated from Black Sea water.</title>
        <authorList>
            <person name="Yadav S."/>
            <person name="Villanueva L."/>
            <person name="Damste J.S.S."/>
        </authorList>
    </citation>
    <scope>NUCLEOTIDE SEQUENCE [LARGE SCALE GENOMIC DNA]</scope>
    <source>
        <strain evidence="20 21">SD5</strain>
    </source>
</reference>
<organism evidence="20 21">
    <name type="scientific">Psychrilyobacter piezotolerans</name>
    <dbReference type="NCBI Taxonomy" id="2293438"/>
    <lineage>
        <taxon>Bacteria</taxon>
        <taxon>Fusobacteriati</taxon>
        <taxon>Fusobacteriota</taxon>
        <taxon>Fusobacteriia</taxon>
        <taxon>Fusobacteriales</taxon>
        <taxon>Fusobacteriaceae</taxon>
        <taxon>Psychrilyobacter</taxon>
    </lineage>
</organism>
<dbReference type="PROSITE" id="PS51192">
    <property type="entry name" value="HELICASE_ATP_BIND_1"/>
    <property type="match status" value="1"/>
</dbReference>
<evidence type="ECO:0000256" key="7">
    <source>
        <dbReference type="ARBA" id="ARBA00022801"/>
    </source>
</evidence>
<evidence type="ECO:0000256" key="9">
    <source>
        <dbReference type="ARBA" id="ARBA00022833"/>
    </source>
</evidence>
<evidence type="ECO:0000256" key="15">
    <source>
        <dbReference type="ARBA" id="ARBA00034617"/>
    </source>
</evidence>
<evidence type="ECO:0000259" key="19">
    <source>
        <dbReference type="PROSITE" id="PS51194"/>
    </source>
</evidence>
<evidence type="ECO:0000256" key="11">
    <source>
        <dbReference type="ARBA" id="ARBA00023125"/>
    </source>
</evidence>